<feature type="region of interest" description="Disordered" evidence="1">
    <location>
        <begin position="381"/>
        <end position="468"/>
    </location>
</feature>
<keyword evidence="2" id="KW-0472">Membrane</keyword>
<feature type="region of interest" description="Disordered" evidence="1">
    <location>
        <begin position="491"/>
        <end position="675"/>
    </location>
</feature>
<feature type="compositionally biased region" description="Basic and acidic residues" evidence="1">
    <location>
        <begin position="171"/>
        <end position="180"/>
    </location>
</feature>
<evidence type="ECO:0000256" key="2">
    <source>
        <dbReference type="SAM" id="Phobius"/>
    </source>
</evidence>
<dbReference type="Proteomes" id="UP000383932">
    <property type="component" value="Unassembled WGS sequence"/>
</dbReference>
<feature type="compositionally biased region" description="Basic and acidic residues" evidence="1">
    <location>
        <begin position="656"/>
        <end position="671"/>
    </location>
</feature>
<organism evidence="3 4">
    <name type="scientific">Ceratobasidium theobromae</name>
    <dbReference type="NCBI Taxonomy" id="1582974"/>
    <lineage>
        <taxon>Eukaryota</taxon>
        <taxon>Fungi</taxon>
        <taxon>Dikarya</taxon>
        <taxon>Basidiomycota</taxon>
        <taxon>Agaricomycotina</taxon>
        <taxon>Agaricomycetes</taxon>
        <taxon>Cantharellales</taxon>
        <taxon>Ceratobasidiaceae</taxon>
        <taxon>Ceratobasidium</taxon>
    </lineage>
</organism>
<feature type="compositionally biased region" description="Pro residues" evidence="1">
    <location>
        <begin position="606"/>
        <end position="615"/>
    </location>
</feature>
<evidence type="ECO:0000256" key="1">
    <source>
        <dbReference type="SAM" id="MobiDB-lite"/>
    </source>
</evidence>
<feature type="compositionally biased region" description="Low complexity" evidence="1">
    <location>
        <begin position="771"/>
        <end position="780"/>
    </location>
</feature>
<evidence type="ECO:0000313" key="3">
    <source>
        <dbReference type="EMBL" id="KAB5591904.1"/>
    </source>
</evidence>
<sequence>MAPEMHARQIVTNTVQALPTWLTYSPIVGPSGTSYTILRLPLTYYGPSIPLGTDGTWTYGGLSSPAPSSTETVPTSTAPPVTTSPPTTSSSSLLPTLTLSSTRTTTFASVSISTRTRTSSMPSSTSTSPPGHGRSTLPPIAIALIALGAAAAVLLCCLIGALLWRRRKSRRPAEPPRGDSEFYAGPGPDEDVESIHAVPNLTGERHSLLGNDSFIVVGPGNGNGRRLMAQRSIGGVSYQRLGESRPPSHHSSRRTGSTEIGVAYTDMPPPRTRRRTVTAISNAVSSSPSHPTSSSQPGIGSMRNGSQRSSLFERPAEQDESPVLPRESAHSAVKRASDLGQRPLQAPEPIAQPGTSYGAGATLGSELGFLGLGTRYPDPSQSLLATSSSGGSFPPRLVAPTPTSLSSRSRLGPEGSRPASQFVTGSQTGSRGSRGHSPNPSVPSSPPMRDTLSWPDSPESEHDESAQLLTAERGNMRSGIGLLGRFSWFTRGGGSGGSPAARTSRNSYPGWMSPPTEEGFLAEADSGFEVGPSASDPPTLESRPPASHPGMVRLVTRERTDSSAPRPVSSVSGNTVYHDAPSQPTTPRTPVSTWLGFLGRGSPAAGPAPPVPQRPSPLSHTPTSTPVPIPSTTITPPQPVRTRGSTDSEIDPASRLPRDQTPRATPPHEDILDAPAPESLLDVSTGRIPPPSPAPVFPPGLLRLPRTWNFGLLNELGDEPPVAEERWAHIRSSPELGWDLRRISLGRTVQISSPQPVIDSQVGSVHGGGTTSPTTSDPTSALRPGPTSEGSSQSRSSHANLTTTGGSDNSRPSDSNVRQATDRAQSTGAMTSQTRHSVSLSGPGTPADTTTVSSHNPYPPETLVTESSRFGFEFGGFGYVDSEYDDYETRATTVSSNDSSGREAVDLHGEGGQDVYVRLVEPGRFLPPMSAVGLAGWGQQPEA</sequence>
<feature type="compositionally biased region" description="Polar residues" evidence="1">
    <location>
        <begin position="582"/>
        <end position="592"/>
    </location>
</feature>
<feature type="region of interest" description="Disordered" evidence="1">
    <location>
        <begin position="168"/>
        <end position="191"/>
    </location>
</feature>
<dbReference type="EMBL" id="SSOP01000083">
    <property type="protein sequence ID" value="KAB5591904.1"/>
    <property type="molecule type" value="Genomic_DNA"/>
</dbReference>
<keyword evidence="2" id="KW-1133">Transmembrane helix</keyword>
<feature type="compositionally biased region" description="Low complexity" evidence="1">
    <location>
        <begin position="424"/>
        <end position="439"/>
    </location>
</feature>
<dbReference type="AlphaFoldDB" id="A0A5N5QJU9"/>
<feature type="region of interest" description="Disordered" evidence="1">
    <location>
        <begin position="108"/>
        <end position="134"/>
    </location>
</feature>
<feature type="transmembrane region" description="Helical" evidence="2">
    <location>
        <begin position="140"/>
        <end position="164"/>
    </location>
</feature>
<accession>A0A5N5QJU9</accession>
<feature type="compositionally biased region" description="Low complexity" evidence="1">
    <location>
        <begin position="285"/>
        <end position="297"/>
    </location>
</feature>
<gene>
    <name evidence="3" type="ORF">CTheo_4637</name>
</gene>
<feature type="compositionally biased region" description="Low complexity" evidence="1">
    <location>
        <begin position="616"/>
        <end position="635"/>
    </location>
</feature>
<feature type="region of interest" description="Disordered" evidence="1">
    <location>
        <begin position="754"/>
        <end position="859"/>
    </location>
</feature>
<feature type="compositionally biased region" description="Polar residues" evidence="1">
    <location>
        <begin position="788"/>
        <end position="856"/>
    </location>
</feature>
<feature type="compositionally biased region" description="Low complexity" evidence="1">
    <location>
        <begin position="63"/>
        <end position="96"/>
    </location>
</feature>
<comment type="caution">
    <text evidence="3">The sequence shown here is derived from an EMBL/GenBank/DDBJ whole genome shotgun (WGS) entry which is preliminary data.</text>
</comment>
<evidence type="ECO:0000313" key="4">
    <source>
        <dbReference type="Proteomes" id="UP000383932"/>
    </source>
</evidence>
<proteinExistence type="predicted"/>
<name>A0A5N5QJU9_9AGAM</name>
<feature type="region of interest" description="Disordered" evidence="1">
    <location>
        <begin position="238"/>
        <end position="358"/>
    </location>
</feature>
<keyword evidence="4" id="KW-1185">Reference proteome</keyword>
<protein>
    <submittedName>
        <fullName evidence="3">Alphaherpesvirus glycoprotein E domain containing protein</fullName>
    </submittedName>
</protein>
<reference evidence="3 4" key="1">
    <citation type="journal article" date="2019" name="Fungal Biol. Biotechnol.">
        <title>Draft genome sequence of fastidious pathogen Ceratobasidium theobromae, which causes vascular-streak dieback in Theobroma cacao.</title>
        <authorList>
            <person name="Ali S.S."/>
            <person name="Asman A."/>
            <person name="Shao J."/>
            <person name="Firmansyah A.P."/>
            <person name="Susilo A.W."/>
            <person name="Rosmana A."/>
            <person name="McMahon P."/>
            <person name="Junaid M."/>
            <person name="Guest D."/>
            <person name="Kheng T.Y."/>
            <person name="Meinhardt L.W."/>
            <person name="Bailey B.A."/>
        </authorList>
    </citation>
    <scope>NUCLEOTIDE SEQUENCE [LARGE SCALE GENOMIC DNA]</scope>
    <source>
        <strain evidence="3 4">CT2</strain>
    </source>
</reference>
<feature type="region of interest" description="Disordered" evidence="1">
    <location>
        <begin position="62"/>
        <end position="96"/>
    </location>
</feature>
<dbReference type="OrthoDB" id="2563978at2759"/>
<feature type="compositionally biased region" description="Polar residues" evidence="1">
    <location>
        <begin position="381"/>
        <end position="391"/>
    </location>
</feature>
<keyword evidence="2" id="KW-0812">Transmembrane</keyword>